<dbReference type="OrthoDB" id="48051at2759"/>
<feature type="signal peptide" evidence="2">
    <location>
        <begin position="1"/>
        <end position="20"/>
    </location>
</feature>
<keyword evidence="4" id="KW-1185">Reference proteome</keyword>
<proteinExistence type="predicted"/>
<protein>
    <submittedName>
        <fullName evidence="3">Uncharacterized protein</fullName>
    </submittedName>
</protein>
<evidence type="ECO:0000256" key="2">
    <source>
        <dbReference type="SAM" id="SignalP"/>
    </source>
</evidence>
<dbReference type="Proteomes" id="UP001165122">
    <property type="component" value="Unassembled WGS sequence"/>
</dbReference>
<evidence type="ECO:0000313" key="3">
    <source>
        <dbReference type="EMBL" id="GMH99895.1"/>
    </source>
</evidence>
<comment type="caution">
    <text evidence="3">The sequence shown here is derived from an EMBL/GenBank/DDBJ whole genome shotgun (WGS) entry which is preliminary data.</text>
</comment>
<feature type="compositionally biased region" description="Acidic residues" evidence="1">
    <location>
        <begin position="206"/>
        <end position="251"/>
    </location>
</feature>
<dbReference type="AlphaFoldDB" id="A0A9W7C8A7"/>
<name>A0A9W7C8A7_9STRA</name>
<feature type="chain" id="PRO_5040936881" evidence="2">
    <location>
        <begin position="21"/>
        <end position="257"/>
    </location>
</feature>
<feature type="compositionally biased region" description="Acidic residues" evidence="1">
    <location>
        <begin position="179"/>
        <end position="199"/>
    </location>
</feature>
<organism evidence="3 4">
    <name type="scientific">Triparma laevis f. longispina</name>
    <dbReference type="NCBI Taxonomy" id="1714387"/>
    <lineage>
        <taxon>Eukaryota</taxon>
        <taxon>Sar</taxon>
        <taxon>Stramenopiles</taxon>
        <taxon>Ochrophyta</taxon>
        <taxon>Bolidophyceae</taxon>
        <taxon>Parmales</taxon>
        <taxon>Triparmaceae</taxon>
        <taxon>Triparma</taxon>
    </lineage>
</organism>
<reference evidence="4" key="1">
    <citation type="journal article" date="2023" name="Commun. Biol.">
        <title>Genome analysis of Parmales, the sister group of diatoms, reveals the evolutionary specialization of diatoms from phago-mixotrophs to photoautotrophs.</title>
        <authorList>
            <person name="Ban H."/>
            <person name="Sato S."/>
            <person name="Yoshikawa S."/>
            <person name="Yamada K."/>
            <person name="Nakamura Y."/>
            <person name="Ichinomiya M."/>
            <person name="Sato N."/>
            <person name="Blanc-Mathieu R."/>
            <person name="Endo H."/>
            <person name="Kuwata A."/>
            <person name="Ogata H."/>
        </authorList>
    </citation>
    <scope>NUCLEOTIDE SEQUENCE [LARGE SCALE GENOMIC DNA]</scope>
    <source>
        <strain evidence="4">NIES 3700</strain>
    </source>
</reference>
<evidence type="ECO:0000313" key="4">
    <source>
        <dbReference type="Proteomes" id="UP001165122"/>
    </source>
</evidence>
<feature type="compositionally biased region" description="Basic and acidic residues" evidence="1">
    <location>
        <begin position="163"/>
        <end position="177"/>
    </location>
</feature>
<gene>
    <name evidence="3" type="ORF">TrLO_g770</name>
</gene>
<sequence length="257" mass="28789">MSSQVASLALAMSFLVMVDSFVPTILSNRPSFVVSRGPLVLGVKPPQGSPYYQPEDEPNPLPSGYTPMLEYPGTMRPSKVRENSPFEDLPLKQTMEEALDENTVTLPSSEVENGGCGVNVPWPHFQDIPYHITWGSANESEMPIEEFIDSHGRWLSEEEEEELQKGGRGKREVKSEDTVVVDDEEDEEEEGSQFEEFDDVSSKLEDVEEVKDETADLDDDNDDGDDADDLDDDDEEEDDDDLDDEEDEALLDDLLGF</sequence>
<accession>A0A9W7C8A7</accession>
<keyword evidence="2" id="KW-0732">Signal</keyword>
<evidence type="ECO:0000256" key="1">
    <source>
        <dbReference type="SAM" id="MobiDB-lite"/>
    </source>
</evidence>
<dbReference type="EMBL" id="BRXW01000016">
    <property type="protein sequence ID" value="GMH99895.1"/>
    <property type="molecule type" value="Genomic_DNA"/>
</dbReference>
<feature type="region of interest" description="Disordered" evidence="1">
    <location>
        <begin position="156"/>
        <end position="257"/>
    </location>
</feature>